<reference evidence="2" key="1">
    <citation type="submission" date="2023-10" db="EMBL/GenBank/DDBJ databases">
        <title>Genome assembly of Pristionchus species.</title>
        <authorList>
            <person name="Yoshida K."/>
            <person name="Sommer R.J."/>
        </authorList>
    </citation>
    <scope>NUCLEOTIDE SEQUENCE</scope>
    <source>
        <strain evidence="2">RS5133</strain>
    </source>
</reference>
<dbReference type="EMBL" id="BTSY01000002">
    <property type="protein sequence ID" value="GMT12811.1"/>
    <property type="molecule type" value="Genomic_DNA"/>
</dbReference>
<feature type="compositionally biased region" description="Low complexity" evidence="1">
    <location>
        <begin position="135"/>
        <end position="162"/>
    </location>
</feature>
<feature type="compositionally biased region" description="Gly residues" evidence="1">
    <location>
        <begin position="93"/>
        <end position="104"/>
    </location>
</feature>
<dbReference type="Proteomes" id="UP001432322">
    <property type="component" value="Unassembled WGS sequence"/>
</dbReference>
<feature type="compositionally biased region" description="Low complexity" evidence="1">
    <location>
        <begin position="105"/>
        <end position="114"/>
    </location>
</feature>
<protein>
    <submittedName>
        <fullName evidence="2">Uncharacterized protein</fullName>
    </submittedName>
</protein>
<evidence type="ECO:0000256" key="1">
    <source>
        <dbReference type="SAM" id="MobiDB-lite"/>
    </source>
</evidence>
<dbReference type="AlphaFoldDB" id="A0AAV5UZV0"/>
<evidence type="ECO:0000313" key="2">
    <source>
        <dbReference type="EMBL" id="GMT12811.1"/>
    </source>
</evidence>
<comment type="caution">
    <text evidence="2">The sequence shown here is derived from an EMBL/GenBank/DDBJ whole genome shotgun (WGS) entry which is preliminary data.</text>
</comment>
<evidence type="ECO:0000313" key="3">
    <source>
        <dbReference type="Proteomes" id="UP001432322"/>
    </source>
</evidence>
<feature type="non-terminal residue" evidence="2">
    <location>
        <position position="1"/>
    </location>
</feature>
<proteinExistence type="predicted"/>
<gene>
    <name evidence="2" type="ORF">PFISCL1PPCAC_4108</name>
</gene>
<feature type="compositionally biased region" description="Low complexity" evidence="1">
    <location>
        <begin position="75"/>
        <end position="84"/>
    </location>
</feature>
<name>A0AAV5UZV0_9BILA</name>
<feature type="region of interest" description="Disordered" evidence="1">
    <location>
        <begin position="54"/>
        <end position="162"/>
    </location>
</feature>
<accession>A0AAV5UZV0</accession>
<feature type="compositionally biased region" description="Polar residues" evidence="1">
    <location>
        <begin position="124"/>
        <end position="134"/>
    </location>
</feature>
<organism evidence="2 3">
    <name type="scientific">Pristionchus fissidentatus</name>
    <dbReference type="NCBI Taxonomy" id="1538716"/>
    <lineage>
        <taxon>Eukaryota</taxon>
        <taxon>Metazoa</taxon>
        <taxon>Ecdysozoa</taxon>
        <taxon>Nematoda</taxon>
        <taxon>Chromadorea</taxon>
        <taxon>Rhabditida</taxon>
        <taxon>Rhabditina</taxon>
        <taxon>Diplogasteromorpha</taxon>
        <taxon>Diplogasteroidea</taxon>
        <taxon>Neodiplogasteridae</taxon>
        <taxon>Pristionchus</taxon>
    </lineage>
</organism>
<sequence>QAQAPAHIGAATHPRYPTNPGDYARLIVTPPVLRVGLAGQMPVANAQPVAAPLPLPASGSVNEVEDKVKPELPDSPSGGPSTSSAMLGQVPGTSGGNQGAGAAPGGPMRTATTGYNARPGPYPSSIQQQNMTASGQGVQQTQPVQQPSTITIQQPTSQPNDA</sequence>
<keyword evidence="3" id="KW-1185">Reference proteome</keyword>